<dbReference type="GO" id="GO:0009055">
    <property type="term" value="F:electron transfer activity"/>
    <property type="evidence" value="ECO:0007669"/>
    <property type="project" value="InterPro"/>
</dbReference>
<feature type="chain" id="PRO_5011609561" description="Sulfite dehydrogenase (Cytochrome) subunit SorB" evidence="1">
    <location>
        <begin position="18"/>
        <end position="132"/>
    </location>
</feature>
<feature type="signal peptide" evidence="1">
    <location>
        <begin position="1"/>
        <end position="17"/>
    </location>
</feature>
<reference evidence="2 3" key="1">
    <citation type="submission" date="2016-10" db="EMBL/GenBank/DDBJ databases">
        <authorList>
            <person name="de Groot N.N."/>
        </authorList>
    </citation>
    <scope>NUCLEOTIDE SEQUENCE [LARGE SCALE GENOMIC DNA]</scope>
    <source>
        <strain evidence="2 3">DSM 21668</strain>
    </source>
</reference>
<gene>
    <name evidence="2" type="ORF">SAMN04488090_2580</name>
</gene>
<dbReference type="EMBL" id="FNGS01000004">
    <property type="protein sequence ID" value="SDM08987.1"/>
    <property type="molecule type" value="Genomic_DNA"/>
</dbReference>
<sequence>MKYVMAALLAVGGLSLAAGGRGHGAEGRPVIIADSVKTDPETGLAVDANLPLIKAHCTACHSSKLILQNKFTREGWLGKIRWMQKNHKLWDLGPSEPTVLDYLVKYYGPVKQPFDGRRRPLEKVEWYKLTRK</sequence>
<keyword evidence="3" id="KW-1185">Reference proteome</keyword>
<proteinExistence type="predicted"/>
<evidence type="ECO:0008006" key="4">
    <source>
        <dbReference type="Google" id="ProtNLM"/>
    </source>
</evidence>
<dbReference type="Proteomes" id="UP000198901">
    <property type="component" value="Unassembled WGS sequence"/>
</dbReference>
<dbReference type="AlphaFoldDB" id="A0A1G9QET3"/>
<organism evidence="2 3">
    <name type="scientific">Siphonobacter aquaeclarae</name>
    <dbReference type="NCBI Taxonomy" id="563176"/>
    <lineage>
        <taxon>Bacteria</taxon>
        <taxon>Pseudomonadati</taxon>
        <taxon>Bacteroidota</taxon>
        <taxon>Cytophagia</taxon>
        <taxon>Cytophagales</taxon>
        <taxon>Cytophagaceae</taxon>
        <taxon>Siphonobacter</taxon>
    </lineage>
</organism>
<dbReference type="InterPro" id="IPR036909">
    <property type="entry name" value="Cyt_c-like_dom_sf"/>
</dbReference>
<dbReference type="SUPFAM" id="SSF46626">
    <property type="entry name" value="Cytochrome c"/>
    <property type="match status" value="1"/>
</dbReference>
<accession>A0A1G9QET3</accession>
<evidence type="ECO:0000313" key="3">
    <source>
        <dbReference type="Proteomes" id="UP000198901"/>
    </source>
</evidence>
<keyword evidence="1" id="KW-0732">Signal</keyword>
<dbReference type="Gene3D" id="1.10.760.10">
    <property type="entry name" value="Cytochrome c-like domain"/>
    <property type="match status" value="1"/>
</dbReference>
<evidence type="ECO:0000313" key="2">
    <source>
        <dbReference type="EMBL" id="SDM08987.1"/>
    </source>
</evidence>
<dbReference type="STRING" id="563176.SAMN04488090_2580"/>
<dbReference type="RefSeq" id="WP_245689924.1">
    <property type="nucleotide sequence ID" value="NZ_FNGS01000004.1"/>
</dbReference>
<evidence type="ECO:0000256" key="1">
    <source>
        <dbReference type="SAM" id="SignalP"/>
    </source>
</evidence>
<protein>
    <recommendedName>
        <fullName evidence="4">Sulfite dehydrogenase (Cytochrome) subunit SorB</fullName>
    </recommendedName>
</protein>
<name>A0A1G9QET3_9BACT</name>
<dbReference type="GO" id="GO:0020037">
    <property type="term" value="F:heme binding"/>
    <property type="evidence" value="ECO:0007669"/>
    <property type="project" value="InterPro"/>
</dbReference>